<accession>A0A8J6A378</accession>
<evidence type="ECO:0000313" key="3">
    <source>
        <dbReference type="Proteomes" id="UP000700334"/>
    </source>
</evidence>
<feature type="compositionally biased region" description="Polar residues" evidence="1">
    <location>
        <begin position="82"/>
        <end position="93"/>
    </location>
</feature>
<evidence type="ECO:0000256" key="1">
    <source>
        <dbReference type="SAM" id="MobiDB-lite"/>
    </source>
</evidence>
<gene>
    <name evidence="2" type="ORF">J0S82_003312</name>
</gene>
<keyword evidence="3" id="KW-1185">Reference proteome</keyword>
<evidence type="ECO:0000313" key="2">
    <source>
        <dbReference type="EMBL" id="KAG8514436.1"/>
    </source>
</evidence>
<proteinExistence type="predicted"/>
<feature type="region of interest" description="Disordered" evidence="1">
    <location>
        <begin position="161"/>
        <end position="270"/>
    </location>
</feature>
<name>A0A8J6A378_GALPY</name>
<dbReference type="EMBL" id="JAGFMF010011747">
    <property type="protein sequence ID" value="KAG8514436.1"/>
    <property type="molecule type" value="Genomic_DNA"/>
</dbReference>
<protein>
    <submittedName>
        <fullName evidence="2">Uncharacterized protein</fullName>
    </submittedName>
</protein>
<comment type="caution">
    <text evidence="2">The sequence shown here is derived from an EMBL/GenBank/DDBJ whole genome shotgun (WGS) entry which is preliminary data.</text>
</comment>
<dbReference type="AlphaFoldDB" id="A0A8J6A378"/>
<feature type="region of interest" description="Disordered" evidence="1">
    <location>
        <begin position="79"/>
        <end position="143"/>
    </location>
</feature>
<feature type="compositionally biased region" description="Gly residues" evidence="1">
    <location>
        <begin position="109"/>
        <end position="119"/>
    </location>
</feature>
<feature type="region of interest" description="Disordered" evidence="1">
    <location>
        <begin position="1"/>
        <end position="21"/>
    </location>
</feature>
<feature type="compositionally biased region" description="Low complexity" evidence="1">
    <location>
        <begin position="165"/>
        <end position="185"/>
    </location>
</feature>
<dbReference type="Proteomes" id="UP000700334">
    <property type="component" value="Unassembled WGS sequence"/>
</dbReference>
<reference evidence="2" key="1">
    <citation type="journal article" date="2021" name="Evol. Appl.">
        <title>The genome of the Pyrenean desman and the effects of bottlenecks and inbreeding on the genomic landscape of an endangered species.</title>
        <authorList>
            <person name="Escoda L."/>
            <person name="Castresana J."/>
        </authorList>
    </citation>
    <scope>NUCLEOTIDE SEQUENCE</scope>
    <source>
        <strain evidence="2">IBE-C5619</strain>
    </source>
</reference>
<organism evidence="2 3">
    <name type="scientific">Galemys pyrenaicus</name>
    <name type="common">Iberian desman</name>
    <name type="synonym">Pyrenean desman</name>
    <dbReference type="NCBI Taxonomy" id="202257"/>
    <lineage>
        <taxon>Eukaryota</taxon>
        <taxon>Metazoa</taxon>
        <taxon>Chordata</taxon>
        <taxon>Craniata</taxon>
        <taxon>Vertebrata</taxon>
        <taxon>Euteleostomi</taxon>
        <taxon>Mammalia</taxon>
        <taxon>Eutheria</taxon>
        <taxon>Laurasiatheria</taxon>
        <taxon>Eulipotyphla</taxon>
        <taxon>Talpidae</taxon>
        <taxon>Galemys</taxon>
    </lineage>
</organism>
<feature type="compositionally biased region" description="Gly residues" evidence="1">
    <location>
        <begin position="128"/>
        <end position="137"/>
    </location>
</feature>
<sequence>MGSPGCAAASAARPAPSGGSAAWQARDVPAVSSALPLRFPACTSVSGSVAFPSRCPRVNRECCCLCPLCRLYTDLAREPTCPSGSRETWTAGQATRLPQPPRQAFPAPGGRGSGMGGRLPKGPLRIQGEGGADGPTGSGVSASSRVAARNVALWGRAVESCPDTLSKSPLPSSPSAACSPSLSAGARGGSSGRAQKHGCALRSPPTPSPSLQLAASLGIPGRSPGEAEHQDGPEGTSRQAEEPGQACAPKRGHEVRWSDSGGGIWRGVPAGTGWRSAILQTRGVVGSSRLR</sequence>